<comment type="caution">
    <text evidence="1">The sequence shown here is derived from an EMBL/GenBank/DDBJ whole genome shotgun (WGS) entry which is preliminary data.</text>
</comment>
<dbReference type="AlphaFoldDB" id="A0A6N2CHE0"/>
<accession>A0A6N2CHE0</accession>
<protein>
    <submittedName>
        <fullName evidence="1">Uncharacterized protein</fullName>
    </submittedName>
</protein>
<sequence length="165" mass="18519">MDFTRLMTTQDQVITKHMVGQANQEGGPQPSESTFASIVQDFVRMNALPFAGVRTTMLLNDMDISRFMVYAQQIEESKICEIGKEGKRPRSSSCATYGNQYLGKCLVRRNDVFGFGNKSQKMRYYPKIKSKGKEFCQTPSGGPDPNAPVKNHFYVLGTKKGTNLE</sequence>
<name>A0A6N2CHE0_SOLCI</name>
<proteinExistence type="predicted"/>
<gene>
    <name evidence="1" type="ORF">EJD97_006469</name>
</gene>
<evidence type="ECO:0000313" key="1">
    <source>
        <dbReference type="EMBL" id="TMX04634.1"/>
    </source>
</evidence>
<organism evidence="1">
    <name type="scientific">Solanum chilense</name>
    <name type="common">Tomato</name>
    <name type="synonym">Lycopersicon chilense</name>
    <dbReference type="NCBI Taxonomy" id="4083"/>
    <lineage>
        <taxon>Eukaryota</taxon>
        <taxon>Viridiplantae</taxon>
        <taxon>Streptophyta</taxon>
        <taxon>Embryophyta</taxon>
        <taxon>Tracheophyta</taxon>
        <taxon>Spermatophyta</taxon>
        <taxon>Magnoliopsida</taxon>
        <taxon>eudicotyledons</taxon>
        <taxon>Gunneridae</taxon>
        <taxon>Pentapetalae</taxon>
        <taxon>asterids</taxon>
        <taxon>lamiids</taxon>
        <taxon>Solanales</taxon>
        <taxon>Solanaceae</taxon>
        <taxon>Solanoideae</taxon>
        <taxon>Solaneae</taxon>
        <taxon>Solanum</taxon>
        <taxon>Solanum subgen. Lycopersicon</taxon>
    </lineage>
</organism>
<reference evidence="1" key="1">
    <citation type="submission" date="2019-05" db="EMBL/GenBank/DDBJ databases">
        <title>The de novo reference genome and transcriptome assemblies of the wild tomato species Solanum chilense.</title>
        <authorList>
            <person name="Stam R."/>
            <person name="Nosenko T."/>
            <person name="Hoerger A.C."/>
            <person name="Stephan W."/>
            <person name="Seidel M.A."/>
            <person name="Kuhn J.M.M."/>
            <person name="Haberer G."/>
            <person name="Tellier A."/>
        </authorList>
    </citation>
    <scope>NUCLEOTIDE SEQUENCE</scope>
    <source>
        <tissue evidence="1">Mature leaves</tissue>
    </source>
</reference>
<dbReference type="EMBL" id="RXGB01000193">
    <property type="protein sequence ID" value="TMX04634.1"/>
    <property type="molecule type" value="Genomic_DNA"/>
</dbReference>